<sequence>MPYILPSLSSTIIHPLQTMLNLNPTSCFFLLLFLFSSLTISLSTRSAPGAGGGFFGPGFDIPGLGNGVLGGGFGSGYGSPSGGRSRNGIFRSSFVCKEKGPCYKKKVTCPAKCFTSFSRSGKNYGGGGGGGGCTVDCSKKCIAYC</sequence>
<organism evidence="1 2">
    <name type="scientific">Kalanchoe fedtschenkoi</name>
    <name type="common">Lavender scallops</name>
    <name type="synonym">South American air plant</name>
    <dbReference type="NCBI Taxonomy" id="63787"/>
    <lineage>
        <taxon>Eukaryota</taxon>
        <taxon>Viridiplantae</taxon>
        <taxon>Streptophyta</taxon>
        <taxon>Embryophyta</taxon>
        <taxon>Tracheophyta</taxon>
        <taxon>Spermatophyta</taxon>
        <taxon>Magnoliopsida</taxon>
        <taxon>eudicotyledons</taxon>
        <taxon>Gunneridae</taxon>
        <taxon>Pentapetalae</taxon>
        <taxon>Saxifragales</taxon>
        <taxon>Crassulaceae</taxon>
        <taxon>Kalanchoe</taxon>
    </lineage>
</organism>
<dbReference type="PANTHER" id="PTHR34789:SF1">
    <property type="entry name" value="EXPRESSED PROTEIN"/>
    <property type="match status" value="1"/>
</dbReference>
<accession>A0A7N0UJN1</accession>
<dbReference type="EnsemblPlants" id="Kaladp0068s0311.1.v1.1">
    <property type="protein sequence ID" value="Kaladp0068s0311.1.v1.1.CDS.1"/>
    <property type="gene ID" value="Kaladp0068s0311.v1.1"/>
</dbReference>
<evidence type="ECO:0008006" key="3">
    <source>
        <dbReference type="Google" id="ProtNLM"/>
    </source>
</evidence>
<proteinExistence type="predicted"/>
<evidence type="ECO:0000313" key="2">
    <source>
        <dbReference type="Proteomes" id="UP000594263"/>
    </source>
</evidence>
<protein>
    <recommendedName>
        <fullName evidence="3">Glycine-rich protein</fullName>
    </recommendedName>
</protein>
<dbReference type="Gramene" id="Kaladp0068s0311.1.v1.1">
    <property type="protein sequence ID" value="Kaladp0068s0311.1.v1.1.CDS.1"/>
    <property type="gene ID" value="Kaladp0068s0311.v1.1"/>
</dbReference>
<dbReference type="OMA" id="PDKCFKS"/>
<reference evidence="1" key="1">
    <citation type="submission" date="2021-01" db="UniProtKB">
        <authorList>
            <consortium name="EnsemblPlants"/>
        </authorList>
    </citation>
    <scope>IDENTIFICATION</scope>
</reference>
<evidence type="ECO:0000313" key="1">
    <source>
        <dbReference type="EnsemblPlants" id="Kaladp0068s0311.1.v1.1.CDS.1"/>
    </source>
</evidence>
<keyword evidence="2" id="KW-1185">Reference proteome</keyword>
<dbReference type="PANTHER" id="PTHR34789">
    <property type="entry name" value="EXPRESSED PROTEIN"/>
    <property type="match status" value="1"/>
</dbReference>
<name>A0A7N0UJN1_KALFE</name>
<dbReference type="Proteomes" id="UP000594263">
    <property type="component" value="Unplaced"/>
</dbReference>
<dbReference type="AlphaFoldDB" id="A0A7N0UJN1"/>